<dbReference type="RefSeq" id="WP_153348223.1">
    <property type="nucleotide sequence ID" value="NZ_WEGI01000016.1"/>
</dbReference>
<name>A0A7K0E1B8_9NOCA</name>
<reference evidence="2 3" key="1">
    <citation type="submission" date="2019-10" db="EMBL/GenBank/DDBJ databases">
        <title>Nocardia macrotermitis sp. nov. and Nocardia aurantia sp. nov., isolated from the gut of fungus growing-termite Macrotermes natalensis.</title>
        <authorList>
            <person name="Benndorf R."/>
            <person name="Schwitalla J."/>
            <person name="Martin K."/>
            <person name="De Beer W."/>
            <person name="Kaster A.-K."/>
            <person name="Vollmers J."/>
            <person name="Poulsen M."/>
            <person name="Beemelmanns C."/>
        </authorList>
    </citation>
    <scope>NUCLEOTIDE SEQUENCE [LARGE SCALE GENOMIC DNA]</scope>
    <source>
        <strain evidence="2 3">RB56</strain>
    </source>
</reference>
<organism evidence="2 3">
    <name type="scientific">Nocardia aurantia</name>
    <dbReference type="NCBI Taxonomy" id="2585199"/>
    <lineage>
        <taxon>Bacteria</taxon>
        <taxon>Bacillati</taxon>
        <taxon>Actinomycetota</taxon>
        <taxon>Actinomycetes</taxon>
        <taxon>Mycobacteriales</taxon>
        <taxon>Nocardiaceae</taxon>
        <taxon>Nocardia</taxon>
    </lineage>
</organism>
<comment type="caution">
    <text evidence="2">The sequence shown here is derived from an EMBL/GenBank/DDBJ whole genome shotgun (WGS) entry which is preliminary data.</text>
</comment>
<evidence type="ECO:0000259" key="1">
    <source>
        <dbReference type="Pfam" id="PF07484"/>
    </source>
</evidence>
<protein>
    <recommendedName>
        <fullName evidence="1">Phage tail collar domain-containing protein</fullName>
    </recommendedName>
</protein>
<dbReference type="Proteomes" id="UP000431401">
    <property type="component" value="Unassembled WGS sequence"/>
</dbReference>
<dbReference type="Pfam" id="PF07484">
    <property type="entry name" value="Collar"/>
    <property type="match status" value="1"/>
</dbReference>
<proteinExistence type="predicted"/>
<keyword evidence="3" id="KW-1185">Reference proteome</keyword>
<dbReference type="OrthoDB" id="9810174at2"/>
<dbReference type="SUPFAM" id="SSF88874">
    <property type="entry name" value="Receptor-binding domain of short tail fibre protein gp12"/>
    <property type="match status" value="1"/>
</dbReference>
<accession>A0A7K0E1B8</accession>
<dbReference type="EMBL" id="WEGI01000016">
    <property type="protein sequence ID" value="MQY30934.1"/>
    <property type="molecule type" value="Genomic_DNA"/>
</dbReference>
<feature type="domain" description="Phage tail collar" evidence="1">
    <location>
        <begin position="6"/>
        <end position="59"/>
    </location>
</feature>
<evidence type="ECO:0000313" key="3">
    <source>
        <dbReference type="Proteomes" id="UP000431401"/>
    </source>
</evidence>
<dbReference type="Gene3D" id="3.90.1340.10">
    <property type="entry name" value="Phage tail collar domain"/>
    <property type="match status" value="1"/>
</dbReference>
<gene>
    <name evidence="2" type="ORF">NRB56_65390</name>
</gene>
<dbReference type="InterPro" id="IPR011083">
    <property type="entry name" value="Phage_tail_collar_dom"/>
</dbReference>
<dbReference type="AlphaFoldDB" id="A0A7K0E1B8"/>
<sequence>MEPFLGQISVFPYSFAPQGWAWCEGQVLPVAQNQALFSLLGSQFGGDGTKTFVLPNLKKQDDALGEGLRYAIAMEGTFPNRD</sequence>
<evidence type="ECO:0000313" key="2">
    <source>
        <dbReference type="EMBL" id="MQY30934.1"/>
    </source>
</evidence>
<dbReference type="InterPro" id="IPR037053">
    <property type="entry name" value="Phage_tail_collar_dom_sf"/>
</dbReference>